<name>A0A7T7XQ16_9SPIR</name>
<sequence length="165" mass="19442">MEYWDLYTKDRKKLNKLHKRGEPLNIGEYHIFVFAWIINKNNEILIIQRHPDKTFPYKWDCVGGAVLAGEESIDAILREIKEEIGIKVGKENGKLIKSDVLDDFIGDVYIFTENINIERTKLQDMEVINIKWVSIAKLKKIEKENKLPKPMIHNIEYLEECLNEI</sequence>
<evidence type="ECO:0000256" key="9">
    <source>
        <dbReference type="ARBA" id="ARBA00023204"/>
    </source>
</evidence>
<keyword evidence="4" id="KW-0235">DNA replication</keyword>
<keyword evidence="8" id="KW-0460">Magnesium</keyword>
<dbReference type="GO" id="GO:0044715">
    <property type="term" value="F:8-oxo-dGDP phosphatase activity"/>
    <property type="evidence" value="ECO:0007669"/>
    <property type="project" value="TreeGrafter"/>
</dbReference>
<reference evidence="18" key="1">
    <citation type="submission" date="2021-01" db="EMBL/GenBank/DDBJ databases">
        <title>Description of Breznakiella homolactica.</title>
        <authorList>
            <person name="Song Y."/>
            <person name="Brune A."/>
        </authorList>
    </citation>
    <scope>NUCLEOTIDE SEQUENCE</scope>
    <source>
        <strain evidence="18">RmG30</strain>
    </source>
</reference>
<evidence type="ECO:0000256" key="14">
    <source>
        <dbReference type="ARBA" id="ARBA00041592"/>
    </source>
</evidence>
<evidence type="ECO:0000256" key="4">
    <source>
        <dbReference type="ARBA" id="ARBA00022705"/>
    </source>
</evidence>
<keyword evidence="19" id="KW-1185">Reference proteome</keyword>
<gene>
    <name evidence="18" type="ORF">JFL75_05495</name>
</gene>
<dbReference type="InterPro" id="IPR015797">
    <property type="entry name" value="NUDIX_hydrolase-like_dom_sf"/>
</dbReference>
<evidence type="ECO:0000256" key="11">
    <source>
        <dbReference type="ARBA" id="ARBA00036904"/>
    </source>
</evidence>
<dbReference type="CDD" id="cd04693">
    <property type="entry name" value="NUDIX_Hydrolase"/>
    <property type="match status" value="1"/>
</dbReference>
<dbReference type="EC" id="3.6.1.55" evidence="12"/>
<dbReference type="SUPFAM" id="SSF55811">
    <property type="entry name" value="Nudix"/>
    <property type="match status" value="1"/>
</dbReference>
<accession>A0A7T7XQ16</accession>
<evidence type="ECO:0000256" key="2">
    <source>
        <dbReference type="ARBA" id="ARBA00005582"/>
    </source>
</evidence>
<evidence type="ECO:0000256" key="13">
    <source>
        <dbReference type="ARBA" id="ARBA00040794"/>
    </source>
</evidence>
<dbReference type="PANTHER" id="PTHR47707:SF1">
    <property type="entry name" value="NUDIX HYDROLASE FAMILY PROTEIN"/>
    <property type="match status" value="1"/>
</dbReference>
<dbReference type="PANTHER" id="PTHR47707">
    <property type="entry name" value="8-OXO-DGTP DIPHOSPHATASE"/>
    <property type="match status" value="1"/>
</dbReference>
<dbReference type="InterPro" id="IPR047127">
    <property type="entry name" value="MutT-like"/>
</dbReference>
<dbReference type="PROSITE" id="PS51462">
    <property type="entry name" value="NUDIX"/>
    <property type="match status" value="1"/>
</dbReference>
<comment type="similarity">
    <text evidence="2">Belongs to the Nudix hydrolase family.</text>
</comment>
<evidence type="ECO:0000256" key="16">
    <source>
        <dbReference type="ARBA" id="ARBA00042798"/>
    </source>
</evidence>
<evidence type="ECO:0000313" key="19">
    <source>
        <dbReference type="Proteomes" id="UP000595917"/>
    </source>
</evidence>
<evidence type="ECO:0000256" key="15">
    <source>
        <dbReference type="ARBA" id="ARBA00041979"/>
    </source>
</evidence>
<protein>
    <recommendedName>
        <fullName evidence="13">8-oxo-dGTP diphosphatase</fullName>
        <ecNumber evidence="12">3.6.1.55</ecNumber>
    </recommendedName>
    <alternativeName>
        <fullName evidence="16">7,8-dihydro-8-oxoguanine-triphosphatase</fullName>
    </alternativeName>
    <alternativeName>
        <fullName evidence="15">Mutator protein MutT</fullName>
    </alternativeName>
    <alternativeName>
        <fullName evidence="14">dGTP pyrophosphohydrolase</fullName>
    </alternativeName>
</protein>
<feature type="domain" description="Nudix hydrolase" evidence="17">
    <location>
        <begin position="28"/>
        <end position="156"/>
    </location>
</feature>
<dbReference type="Gene3D" id="3.90.79.10">
    <property type="entry name" value="Nucleoside Triphosphate Pyrophosphohydrolase"/>
    <property type="match status" value="1"/>
</dbReference>
<evidence type="ECO:0000256" key="1">
    <source>
        <dbReference type="ARBA" id="ARBA00001946"/>
    </source>
</evidence>
<keyword evidence="6" id="KW-0227">DNA damage</keyword>
<keyword evidence="3" id="KW-0515">Mutator protein</keyword>
<dbReference type="GO" id="GO:0006281">
    <property type="term" value="P:DNA repair"/>
    <property type="evidence" value="ECO:0007669"/>
    <property type="project" value="UniProtKB-KW"/>
</dbReference>
<dbReference type="KEGG" id="bhc:JFL75_05495"/>
<dbReference type="GO" id="GO:0035539">
    <property type="term" value="F:8-oxo-7,8-dihydrodeoxyguanosine triphosphate pyrophosphatase activity"/>
    <property type="evidence" value="ECO:0007669"/>
    <property type="project" value="UniProtKB-EC"/>
</dbReference>
<evidence type="ECO:0000256" key="6">
    <source>
        <dbReference type="ARBA" id="ARBA00022763"/>
    </source>
</evidence>
<dbReference type="InterPro" id="IPR000086">
    <property type="entry name" value="NUDIX_hydrolase_dom"/>
</dbReference>
<evidence type="ECO:0000256" key="5">
    <source>
        <dbReference type="ARBA" id="ARBA00022723"/>
    </source>
</evidence>
<evidence type="ECO:0000256" key="10">
    <source>
        <dbReference type="ARBA" id="ARBA00035861"/>
    </source>
</evidence>
<dbReference type="GO" id="GO:0044716">
    <property type="term" value="F:8-oxo-GDP phosphatase activity"/>
    <property type="evidence" value="ECO:0007669"/>
    <property type="project" value="TreeGrafter"/>
</dbReference>
<organism evidence="18 19">
    <name type="scientific">Breznakiella homolactica</name>
    <dbReference type="NCBI Taxonomy" id="2798577"/>
    <lineage>
        <taxon>Bacteria</taxon>
        <taxon>Pseudomonadati</taxon>
        <taxon>Spirochaetota</taxon>
        <taxon>Spirochaetia</taxon>
        <taxon>Spirochaetales</taxon>
        <taxon>Breznakiellaceae</taxon>
        <taxon>Breznakiella</taxon>
    </lineage>
</organism>
<comment type="catalytic activity">
    <reaction evidence="11">
        <text>8-oxo-GTP + H2O = 8-oxo-GMP + diphosphate + H(+)</text>
        <dbReference type="Rhea" id="RHEA:67616"/>
        <dbReference type="ChEBI" id="CHEBI:15377"/>
        <dbReference type="ChEBI" id="CHEBI:15378"/>
        <dbReference type="ChEBI" id="CHEBI:33019"/>
        <dbReference type="ChEBI" id="CHEBI:143553"/>
        <dbReference type="ChEBI" id="CHEBI:145694"/>
    </reaction>
</comment>
<evidence type="ECO:0000256" key="12">
    <source>
        <dbReference type="ARBA" id="ARBA00038905"/>
    </source>
</evidence>
<comment type="cofactor">
    <cofactor evidence="1">
        <name>Mg(2+)</name>
        <dbReference type="ChEBI" id="CHEBI:18420"/>
    </cofactor>
</comment>
<keyword evidence="5" id="KW-0479">Metal-binding</keyword>
<keyword evidence="9" id="KW-0234">DNA repair</keyword>
<evidence type="ECO:0000256" key="7">
    <source>
        <dbReference type="ARBA" id="ARBA00022801"/>
    </source>
</evidence>
<evidence type="ECO:0000256" key="3">
    <source>
        <dbReference type="ARBA" id="ARBA00022457"/>
    </source>
</evidence>
<dbReference type="AlphaFoldDB" id="A0A7T7XQ16"/>
<evidence type="ECO:0000313" key="18">
    <source>
        <dbReference type="EMBL" id="QQO10373.1"/>
    </source>
</evidence>
<comment type="catalytic activity">
    <reaction evidence="10">
        <text>8-oxo-dGTP + H2O = 8-oxo-dGMP + diphosphate + H(+)</text>
        <dbReference type="Rhea" id="RHEA:31575"/>
        <dbReference type="ChEBI" id="CHEBI:15377"/>
        <dbReference type="ChEBI" id="CHEBI:15378"/>
        <dbReference type="ChEBI" id="CHEBI:33019"/>
        <dbReference type="ChEBI" id="CHEBI:63224"/>
        <dbReference type="ChEBI" id="CHEBI:77896"/>
        <dbReference type="EC" id="3.6.1.55"/>
    </reaction>
</comment>
<dbReference type="RefSeq" id="WP_215627677.1">
    <property type="nucleotide sequence ID" value="NZ_CP067089.2"/>
</dbReference>
<dbReference type="Pfam" id="PF00293">
    <property type="entry name" value="NUDIX"/>
    <property type="match status" value="1"/>
</dbReference>
<dbReference type="GO" id="GO:0008413">
    <property type="term" value="F:8-oxo-7,8-dihydroguanosine triphosphate pyrophosphatase activity"/>
    <property type="evidence" value="ECO:0007669"/>
    <property type="project" value="TreeGrafter"/>
</dbReference>
<dbReference type="EMBL" id="CP067089">
    <property type="protein sequence ID" value="QQO10373.1"/>
    <property type="molecule type" value="Genomic_DNA"/>
</dbReference>
<dbReference type="GO" id="GO:0046872">
    <property type="term" value="F:metal ion binding"/>
    <property type="evidence" value="ECO:0007669"/>
    <property type="project" value="UniProtKB-KW"/>
</dbReference>
<proteinExistence type="inferred from homology"/>
<dbReference type="InterPro" id="IPR020084">
    <property type="entry name" value="NUDIX_hydrolase_CS"/>
</dbReference>
<evidence type="ECO:0000256" key="8">
    <source>
        <dbReference type="ARBA" id="ARBA00022842"/>
    </source>
</evidence>
<evidence type="ECO:0000259" key="17">
    <source>
        <dbReference type="PROSITE" id="PS51462"/>
    </source>
</evidence>
<dbReference type="GO" id="GO:0006260">
    <property type="term" value="P:DNA replication"/>
    <property type="evidence" value="ECO:0007669"/>
    <property type="project" value="UniProtKB-KW"/>
</dbReference>
<dbReference type="Proteomes" id="UP000595917">
    <property type="component" value="Chromosome"/>
</dbReference>
<dbReference type="PROSITE" id="PS00893">
    <property type="entry name" value="NUDIX_BOX"/>
    <property type="match status" value="1"/>
</dbReference>
<keyword evidence="7" id="KW-0378">Hydrolase</keyword>